<sequence length="226" mass="24350">MAKLVLSLQGKELSEFPLNKEHVTIGRKPDNDIHIDNLAVSGHHAVLHTLYNQSFLEDLNSTNGTFVNGQRISKQALKDGDVLLIGKHELKFVGGTAAAADEEDDPFSRTVMIRSPFAAAPKPAAEPEPAPPPPEEPAHPPRAKVAILSGKDTGREFTFTKEVTMFGKKGVQVAAISAKPDGYYISHVEGAASCTVNGEFIGNRAVHLKEYDVLEVAGIKMTFLIG</sequence>
<dbReference type="CDD" id="cd00060">
    <property type="entry name" value="FHA"/>
    <property type="match status" value="1"/>
</dbReference>
<evidence type="ECO:0000256" key="1">
    <source>
        <dbReference type="SAM" id="MobiDB-lite"/>
    </source>
</evidence>
<organism evidence="3 4">
    <name type="scientific">Methylogaea oryzae</name>
    <dbReference type="NCBI Taxonomy" id="1295382"/>
    <lineage>
        <taxon>Bacteria</taxon>
        <taxon>Pseudomonadati</taxon>
        <taxon>Pseudomonadota</taxon>
        <taxon>Gammaproteobacteria</taxon>
        <taxon>Methylococcales</taxon>
        <taxon>Methylococcaceae</taxon>
        <taxon>Methylogaea</taxon>
    </lineage>
</organism>
<evidence type="ECO:0000259" key="2">
    <source>
        <dbReference type="PROSITE" id="PS50006"/>
    </source>
</evidence>
<dbReference type="SMART" id="SM00240">
    <property type="entry name" value="FHA"/>
    <property type="match status" value="1"/>
</dbReference>
<feature type="compositionally biased region" description="Pro residues" evidence="1">
    <location>
        <begin position="124"/>
        <end position="135"/>
    </location>
</feature>
<proteinExistence type="predicted"/>
<evidence type="ECO:0000313" key="3">
    <source>
        <dbReference type="EMBL" id="BBL72086.1"/>
    </source>
</evidence>
<name>A0A8D5AJ67_9GAMM</name>
<evidence type="ECO:0000313" key="4">
    <source>
        <dbReference type="Proteomes" id="UP000824988"/>
    </source>
</evidence>
<dbReference type="InterPro" id="IPR050923">
    <property type="entry name" value="Cell_Proc_Reg/RNA_Proc"/>
</dbReference>
<dbReference type="Pfam" id="PF00498">
    <property type="entry name" value="FHA"/>
    <property type="match status" value="1"/>
</dbReference>
<dbReference type="Proteomes" id="UP000824988">
    <property type="component" value="Chromosome"/>
</dbReference>
<dbReference type="AlphaFoldDB" id="A0A8D5AJ67"/>
<dbReference type="EMBL" id="AP019782">
    <property type="protein sequence ID" value="BBL72086.1"/>
    <property type="molecule type" value="Genomic_DNA"/>
</dbReference>
<feature type="region of interest" description="Disordered" evidence="1">
    <location>
        <begin position="119"/>
        <end position="140"/>
    </location>
</feature>
<gene>
    <name evidence="3" type="ORF">MoryE10_26920</name>
</gene>
<accession>A0A8D5AJ67</accession>
<reference evidence="3" key="1">
    <citation type="submission" date="2019-06" db="EMBL/GenBank/DDBJ databases">
        <title>Complete genome sequence of Methylogaea oryzae strain JCM16910.</title>
        <authorList>
            <person name="Asakawa S."/>
        </authorList>
    </citation>
    <scope>NUCLEOTIDE SEQUENCE</scope>
    <source>
        <strain evidence="3">E10</strain>
    </source>
</reference>
<feature type="domain" description="FHA" evidence="2">
    <location>
        <begin position="23"/>
        <end position="72"/>
    </location>
</feature>
<dbReference type="PROSITE" id="PS50006">
    <property type="entry name" value="FHA_DOMAIN"/>
    <property type="match status" value="1"/>
</dbReference>
<keyword evidence="4" id="KW-1185">Reference proteome</keyword>
<dbReference type="PANTHER" id="PTHR23308">
    <property type="entry name" value="NUCLEAR INHIBITOR OF PROTEIN PHOSPHATASE-1"/>
    <property type="match status" value="1"/>
</dbReference>
<dbReference type="InterPro" id="IPR000253">
    <property type="entry name" value="FHA_dom"/>
</dbReference>
<dbReference type="KEGG" id="moz:MoryE10_26920"/>
<protein>
    <recommendedName>
        <fullName evidence="2">FHA domain-containing protein</fullName>
    </recommendedName>
</protein>
<dbReference type="RefSeq" id="WP_221047354.1">
    <property type="nucleotide sequence ID" value="NZ_AP019782.1"/>
</dbReference>